<dbReference type="EMBL" id="CM007899">
    <property type="protein sequence ID" value="OTG10465.1"/>
    <property type="molecule type" value="Genomic_DNA"/>
</dbReference>
<dbReference type="EMBL" id="MNCJ02000325">
    <property type="protein sequence ID" value="KAF5785472.1"/>
    <property type="molecule type" value="Genomic_DNA"/>
</dbReference>
<sequence>MHNEREMEEVYSVKMEDEHLLPHHQDDIPTSVLLNLYLGHFLARWGARTWEFSVGLYMINIWPDSLLMAAAYGVVESTSTTLFGPLVGQWIDNSTYPKVLRFWLLTQNLSFIIAGVTVVGLLISPDLRVTNIPTFSLLVVLTNLSGAVAVLSTLAGTILIEREWYILLFVTFGFNECYTCSNTTSLEVVK</sequence>
<comment type="function">
    <text evidence="6">May be involved in iron transport and iron homeostasis.</text>
</comment>
<dbReference type="PANTHER" id="PTHR11660:SF57">
    <property type="entry name" value="SOLUTE CARRIER FAMILY 40 MEMBER"/>
    <property type="match status" value="1"/>
</dbReference>
<comment type="similarity">
    <text evidence="6">Belongs to the ferroportin (FP) (TC 2.A.100) family. SLC40A subfamily.</text>
</comment>
<keyword evidence="9" id="KW-1185">Reference proteome</keyword>
<accession>A0A251TH64</accession>
<organism evidence="8 9">
    <name type="scientific">Helianthus annuus</name>
    <name type="common">Common sunflower</name>
    <dbReference type="NCBI Taxonomy" id="4232"/>
    <lineage>
        <taxon>Eukaryota</taxon>
        <taxon>Viridiplantae</taxon>
        <taxon>Streptophyta</taxon>
        <taxon>Embryophyta</taxon>
        <taxon>Tracheophyta</taxon>
        <taxon>Spermatophyta</taxon>
        <taxon>Magnoliopsida</taxon>
        <taxon>eudicotyledons</taxon>
        <taxon>Gunneridae</taxon>
        <taxon>Pentapetalae</taxon>
        <taxon>asterids</taxon>
        <taxon>campanulids</taxon>
        <taxon>Asterales</taxon>
        <taxon>Asteraceae</taxon>
        <taxon>Asteroideae</taxon>
        <taxon>Heliantheae alliance</taxon>
        <taxon>Heliantheae</taxon>
        <taxon>Helianthus</taxon>
    </lineage>
</organism>
<dbReference type="InterPro" id="IPR009716">
    <property type="entry name" value="Ferroportin-1"/>
</dbReference>
<feature type="transmembrane region" description="Helical" evidence="6">
    <location>
        <begin position="135"/>
        <end position="160"/>
    </location>
</feature>
<dbReference type="Pfam" id="PF06963">
    <property type="entry name" value="FPN1"/>
    <property type="match status" value="1"/>
</dbReference>
<keyword evidence="3 6" id="KW-0812">Transmembrane</keyword>
<keyword evidence="5 6" id="KW-0472">Membrane</keyword>
<reference evidence="7 9" key="1">
    <citation type="journal article" date="2017" name="Nature">
        <title>The sunflower genome provides insights into oil metabolism, flowering and Asterid evolution.</title>
        <authorList>
            <person name="Badouin H."/>
            <person name="Gouzy J."/>
            <person name="Grassa C.J."/>
            <person name="Murat F."/>
            <person name="Staton S.E."/>
            <person name="Cottret L."/>
            <person name="Lelandais-Briere C."/>
            <person name="Owens G.L."/>
            <person name="Carrere S."/>
            <person name="Mayjonade B."/>
            <person name="Legrand L."/>
            <person name="Gill N."/>
            <person name="Kane N.C."/>
            <person name="Bowers J.E."/>
            <person name="Hubner S."/>
            <person name="Bellec A."/>
            <person name="Berard A."/>
            <person name="Berges H."/>
            <person name="Blanchet N."/>
            <person name="Boniface M.C."/>
            <person name="Brunel D."/>
            <person name="Catrice O."/>
            <person name="Chaidir N."/>
            <person name="Claudel C."/>
            <person name="Donnadieu C."/>
            <person name="Faraut T."/>
            <person name="Fievet G."/>
            <person name="Helmstetter N."/>
            <person name="King M."/>
            <person name="Knapp S.J."/>
            <person name="Lai Z."/>
            <person name="Le Paslier M.C."/>
            <person name="Lippi Y."/>
            <person name="Lorenzon L."/>
            <person name="Mandel J.R."/>
            <person name="Marage G."/>
            <person name="Marchand G."/>
            <person name="Marquand E."/>
            <person name="Bret-Mestries E."/>
            <person name="Morien E."/>
            <person name="Nambeesan S."/>
            <person name="Nguyen T."/>
            <person name="Pegot-Espagnet P."/>
            <person name="Pouilly N."/>
            <person name="Raftis F."/>
            <person name="Sallet E."/>
            <person name="Schiex T."/>
            <person name="Thomas J."/>
            <person name="Vandecasteele C."/>
            <person name="Vares D."/>
            <person name="Vear F."/>
            <person name="Vautrin S."/>
            <person name="Crespi M."/>
            <person name="Mangin B."/>
            <person name="Burke J.M."/>
            <person name="Salse J."/>
            <person name="Munos S."/>
            <person name="Vincourt P."/>
            <person name="Rieseberg L.H."/>
            <person name="Langlade N.B."/>
        </authorList>
    </citation>
    <scope>NUCLEOTIDE SEQUENCE [LARGE SCALE GENOMIC DNA]</scope>
    <source>
        <strain evidence="9">cv. SF193</strain>
        <tissue evidence="7">Leaves</tissue>
    </source>
</reference>
<dbReference type="GO" id="GO:0016020">
    <property type="term" value="C:membrane"/>
    <property type="evidence" value="ECO:0007669"/>
    <property type="project" value="UniProtKB-SubCell"/>
</dbReference>
<evidence type="ECO:0000313" key="8">
    <source>
        <dbReference type="EMBL" id="OTG10465.1"/>
    </source>
</evidence>
<evidence type="ECO:0000313" key="9">
    <source>
        <dbReference type="Proteomes" id="UP000215914"/>
    </source>
</evidence>
<evidence type="ECO:0000256" key="4">
    <source>
        <dbReference type="ARBA" id="ARBA00022989"/>
    </source>
</evidence>
<evidence type="ECO:0000313" key="7">
    <source>
        <dbReference type="EMBL" id="KAF5785472.1"/>
    </source>
</evidence>
<reference evidence="7" key="3">
    <citation type="submission" date="2020-06" db="EMBL/GenBank/DDBJ databases">
        <title>Helianthus annuus Genome sequencing and assembly Release 2.</title>
        <authorList>
            <person name="Gouzy J."/>
            <person name="Langlade N."/>
            <person name="Munos S."/>
        </authorList>
    </citation>
    <scope>NUCLEOTIDE SEQUENCE</scope>
    <source>
        <tissue evidence="7">Leaves</tissue>
    </source>
</reference>
<evidence type="ECO:0000256" key="2">
    <source>
        <dbReference type="ARBA" id="ARBA00022448"/>
    </source>
</evidence>
<dbReference type="InParanoid" id="A0A251TH64"/>
<comment type="caution">
    <text evidence="6">Lacks conserved residue(s) required for the propagation of feature annotation.</text>
</comment>
<name>A0A251TH64_HELAN</name>
<dbReference type="AlphaFoldDB" id="A0A251TH64"/>
<dbReference type="OMA" id="MHNEREM"/>
<evidence type="ECO:0000256" key="5">
    <source>
        <dbReference type="ARBA" id="ARBA00023136"/>
    </source>
</evidence>
<reference evidence="8" key="2">
    <citation type="submission" date="2017-02" db="EMBL/GenBank/DDBJ databases">
        <title>Sunflower complete genome.</title>
        <authorList>
            <person name="Langlade N."/>
            <person name="Munos S."/>
        </authorList>
    </citation>
    <scope>NUCLEOTIDE SEQUENCE [LARGE SCALE GENOMIC DNA]</scope>
    <source>
        <tissue evidence="8">Leaves</tissue>
    </source>
</reference>
<dbReference type="Proteomes" id="UP000215914">
    <property type="component" value="Chromosome 10"/>
</dbReference>
<protein>
    <recommendedName>
        <fullName evidence="6">Solute carrier family 40 member</fullName>
    </recommendedName>
</protein>
<proteinExistence type="inferred from homology"/>
<dbReference type="Gramene" id="mRNA:HanXRQr2_Chr10g0429071">
    <property type="protein sequence ID" value="mRNA:HanXRQr2_Chr10g0429071"/>
    <property type="gene ID" value="HanXRQr2_Chr10g0429071"/>
</dbReference>
<evidence type="ECO:0000256" key="6">
    <source>
        <dbReference type="RuleBase" id="RU365065"/>
    </source>
</evidence>
<evidence type="ECO:0000256" key="1">
    <source>
        <dbReference type="ARBA" id="ARBA00004141"/>
    </source>
</evidence>
<keyword evidence="4 6" id="KW-1133">Transmembrane helix</keyword>
<dbReference type="GO" id="GO:0005381">
    <property type="term" value="F:iron ion transmembrane transporter activity"/>
    <property type="evidence" value="ECO:0007669"/>
    <property type="project" value="UniProtKB-UniRule"/>
</dbReference>
<keyword evidence="2 6" id="KW-0813">Transport</keyword>
<gene>
    <name evidence="8" type="ORF">HannXRQ_Chr10g0287851</name>
    <name evidence="7" type="ORF">HanXRQr2_Chr10g0429071</name>
</gene>
<feature type="transmembrane region" description="Helical" evidence="6">
    <location>
        <begin position="54"/>
        <end position="75"/>
    </location>
</feature>
<keyword evidence="6" id="KW-0406">Ion transport</keyword>
<evidence type="ECO:0000256" key="3">
    <source>
        <dbReference type="ARBA" id="ARBA00022692"/>
    </source>
</evidence>
<comment type="subcellular location">
    <subcellularLocation>
        <location evidence="1 6">Membrane</location>
        <topology evidence="1 6">Multi-pass membrane protein</topology>
    </subcellularLocation>
</comment>
<feature type="transmembrane region" description="Helical" evidence="6">
    <location>
        <begin position="102"/>
        <end position="123"/>
    </location>
</feature>
<dbReference type="PANTHER" id="PTHR11660">
    <property type="entry name" value="SOLUTE CARRIER FAMILY 40 MEMBER"/>
    <property type="match status" value="1"/>
</dbReference>